<sequence length="893" mass="102530">MEKTNDTDEEQYKSSRLQTYNENNLSKNRKLLSFFDVEINSFNQTDPFNEKRQKTEALNQDVKDYPMNDLYNSRYNKDLQTKKPYEDSPNYETSSIINNKDIQTFNFKPVHSKYHSKPNSGQIFNKKSAQEEKGYDRQKIRNRKPKLVKRTYNISADDKNLVAPRNVLKDNKGTFQINDPRLDENKTNKISGSFNSMVKSKPEIGNQLNLYLKSVKINETRMTKLNYQMDQSKMFGDHYAPYKMGNTKMDSICASIASVIISHPLIVGMALALFLIFLILLLICMYCLGKRSVKKSTDYSELDLNEKGMLKNDTNTDHLKLIRNSLRADSCKRFFSIGDTSSNESENFKHEASEPLKSLKENKIIHLHDSISEMKQNETESNIFEWIDSKYGFTRPTDKSASHSSSATTSVDERQLILDKHIKDKNLENQDSAEIISNGQESSEDTLPKFINSLVKSAQGIASYKKYYDHISAIPKEEKINADGKTQEFLTPNNQTYSKRDTGEQGKDSIVCGKQLKQLLEHANTNSSNTTSLDRTPKSYEQLDSKTYAKETKFGKKHRESKYMRSKIPLITPESDSLSTSSKYGANDENIKRLNAKEIVNDKKYSLVKDNHPKSQSTKLANIKYKKKRSRQTPVEDQNKNCFNSSKRTHSDCSKSVKDNSSSEFLGIPLLEELTAKQRLHKSQTTSKHKKESKPNIFHRLYQRVQGKSPREVSSKLTHKETSSTTNSCSYNISPARNFRASFLKDKRLSKKDKIASSSSELISILNKEEWSSKENVKNKNETLVQRIVKPENCSKIDDMLTGDKWERLTYRNNSIGSHTNGSIRHYDSNTSTTKKTSDGEYSSNFLKDNASNHSLQDEIEESIRHAELHSIPFKPLMKHELQKESTCKLLFL</sequence>
<feature type="region of interest" description="Disordered" evidence="1">
    <location>
        <begin position="113"/>
        <end position="141"/>
    </location>
</feature>
<gene>
    <name evidence="3" type="ORF">JTE90_015140</name>
</gene>
<feature type="compositionally biased region" description="Basic and acidic residues" evidence="1">
    <location>
        <begin position="1"/>
        <end position="13"/>
    </location>
</feature>
<dbReference type="EMBL" id="JAFNEN010000034">
    <property type="protein sequence ID" value="KAG8198933.1"/>
    <property type="molecule type" value="Genomic_DNA"/>
</dbReference>
<evidence type="ECO:0000256" key="1">
    <source>
        <dbReference type="SAM" id="MobiDB-lite"/>
    </source>
</evidence>
<feature type="compositionally biased region" description="Polar residues" evidence="1">
    <location>
        <begin position="117"/>
        <end position="127"/>
    </location>
</feature>
<feature type="region of interest" description="Disordered" evidence="1">
    <location>
        <begin position="1"/>
        <end position="21"/>
    </location>
</feature>
<feature type="region of interest" description="Disordered" evidence="1">
    <location>
        <begin position="817"/>
        <end position="848"/>
    </location>
</feature>
<keyword evidence="2" id="KW-0812">Transmembrane</keyword>
<feature type="region of interest" description="Disordered" evidence="1">
    <location>
        <begin position="625"/>
        <end position="658"/>
    </location>
</feature>
<dbReference type="AlphaFoldDB" id="A0AAV6VT32"/>
<feature type="compositionally biased region" description="Basic and acidic residues" evidence="1">
    <location>
        <begin position="649"/>
        <end position="658"/>
    </location>
</feature>
<keyword evidence="2" id="KW-1133">Transmembrane helix</keyword>
<name>A0AAV6VT32_9ARAC</name>
<keyword evidence="4" id="KW-1185">Reference proteome</keyword>
<dbReference type="Proteomes" id="UP000827092">
    <property type="component" value="Unassembled WGS sequence"/>
</dbReference>
<feature type="compositionally biased region" description="Polar residues" evidence="1">
    <location>
        <begin position="632"/>
        <end position="646"/>
    </location>
</feature>
<feature type="compositionally biased region" description="Basic and acidic residues" evidence="1">
    <location>
        <begin position="498"/>
        <end position="507"/>
    </location>
</feature>
<feature type="compositionally biased region" description="Polar residues" evidence="1">
    <location>
        <begin position="488"/>
        <end position="497"/>
    </location>
</feature>
<proteinExistence type="predicted"/>
<evidence type="ECO:0000313" key="3">
    <source>
        <dbReference type="EMBL" id="KAG8198933.1"/>
    </source>
</evidence>
<feature type="compositionally biased region" description="Polar residues" evidence="1">
    <location>
        <begin position="523"/>
        <end position="534"/>
    </location>
</feature>
<keyword evidence="2" id="KW-0472">Membrane</keyword>
<reference evidence="3 4" key="1">
    <citation type="journal article" date="2022" name="Nat. Ecol. Evol.">
        <title>A masculinizing supergene underlies an exaggerated male reproductive morph in a spider.</title>
        <authorList>
            <person name="Hendrickx F."/>
            <person name="De Corte Z."/>
            <person name="Sonet G."/>
            <person name="Van Belleghem S.M."/>
            <person name="Kostlbacher S."/>
            <person name="Vangestel C."/>
        </authorList>
    </citation>
    <scope>NUCLEOTIDE SEQUENCE [LARGE SCALE GENOMIC DNA]</scope>
    <source>
        <strain evidence="3">W744_W776</strain>
    </source>
</reference>
<feature type="compositionally biased region" description="Basic and acidic residues" evidence="1">
    <location>
        <begin position="535"/>
        <end position="544"/>
    </location>
</feature>
<feature type="transmembrane region" description="Helical" evidence="2">
    <location>
        <begin position="265"/>
        <end position="288"/>
    </location>
</feature>
<accession>A0AAV6VT32</accession>
<feature type="compositionally biased region" description="Basic and acidic residues" evidence="1">
    <location>
        <begin position="48"/>
        <end position="66"/>
    </location>
</feature>
<feature type="region of interest" description="Disordered" evidence="1">
    <location>
        <begin position="705"/>
        <end position="729"/>
    </location>
</feature>
<feature type="compositionally biased region" description="Basic and acidic residues" evidence="1">
    <location>
        <begin position="709"/>
        <end position="722"/>
    </location>
</feature>
<comment type="caution">
    <text evidence="3">The sequence shown here is derived from an EMBL/GenBank/DDBJ whole genome shotgun (WGS) entry which is preliminary data.</text>
</comment>
<feature type="region of interest" description="Disordered" evidence="1">
    <location>
        <begin position="523"/>
        <end position="544"/>
    </location>
</feature>
<feature type="compositionally biased region" description="Basic and acidic residues" evidence="1">
    <location>
        <begin position="128"/>
        <end position="139"/>
    </location>
</feature>
<evidence type="ECO:0000256" key="2">
    <source>
        <dbReference type="SAM" id="Phobius"/>
    </source>
</evidence>
<organism evidence="3 4">
    <name type="scientific">Oedothorax gibbosus</name>
    <dbReference type="NCBI Taxonomy" id="931172"/>
    <lineage>
        <taxon>Eukaryota</taxon>
        <taxon>Metazoa</taxon>
        <taxon>Ecdysozoa</taxon>
        <taxon>Arthropoda</taxon>
        <taxon>Chelicerata</taxon>
        <taxon>Arachnida</taxon>
        <taxon>Araneae</taxon>
        <taxon>Araneomorphae</taxon>
        <taxon>Entelegynae</taxon>
        <taxon>Araneoidea</taxon>
        <taxon>Linyphiidae</taxon>
        <taxon>Erigoninae</taxon>
        <taxon>Oedothorax</taxon>
    </lineage>
</organism>
<evidence type="ECO:0000313" key="4">
    <source>
        <dbReference type="Proteomes" id="UP000827092"/>
    </source>
</evidence>
<feature type="region of interest" description="Disordered" evidence="1">
    <location>
        <begin position="484"/>
        <end position="507"/>
    </location>
</feature>
<protein>
    <submittedName>
        <fullName evidence="3">Uncharacterized protein</fullName>
    </submittedName>
</protein>
<feature type="region of interest" description="Disordered" evidence="1">
    <location>
        <begin position="46"/>
        <end position="69"/>
    </location>
</feature>